<evidence type="ECO:0000313" key="4">
    <source>
        <dbReference type="Proteomes" id="UP000002051"/>
    </source>
</evidence>
<accession>G7K5Y0</accession>
<dbReference type="Proteomes" id="UP000265566">
    <property type="component" value="Chromosome 5"/>
</dbReference>
<protein>
    <submittedName>
        <fullName evidence="1">F-box/RNI/FBD-like domain protein, putative</fullName>
    </submittedName>
</protein>
<keyword evidence="4" id="KW-1185">Reference proteome</keyword>
<gene>
    <name evidence="3" type="primary">11426664</name>
    <name evidence="1" type="ordered locus">MTR_5g076150</name>
    <name evidence="2" type="ORF">MtrunA17_Chr5g0433191</name>
</gene>
<proteinExistence type="predicted"/>
<evidence type="ECO:0000313" key="3">
    <source>
        <dbReference type="EnsemblPlants" id="AES99061"/>
    </source>
</evidence>
<dbReference type="AlphaFoldDB" id="G7K5Y0"/>
<dbReference type="Gramene" id="rna32234">
    <property type="protein sequence ID" value="RHN56783.1"/>
    <property type="gene ID" value="gene32234"/>
</dbReference>
<dbReference type="InterPro" id="IPR050232">
    <property type="entry name" value="FBL13/AtMIF1-like"/>
</dbReference>
<dbReference type="eggNOG" id="ENOG502R68V">
    <property type="taxonomic scope" value="Eukaryota"/>
</dbReference>
<dbReference type="PaxDb" id="3880-AES99061"/>
<dbReference type="EnsemblPlants" id="AES99061">
    <property type="protein sequence ID" value="AES99061"/>
    <property type="gene ID" value="MTR_5g076150"/>
</dbReference>
<evidence type="ECO:0000313" key="5">
    <source>
        <dbReference type="Proteomes" id="UP000265566"/>
    </source>
</evidence>
<dbReference type="PANTHER" id="PTHR31900">
    <property type="entry name" value="F-BOX/RNI SUPERFAMILY PROTEIN-RELATED"/>
    <property type="match status" value="1"/>
</dbReference>
<organism evidence="1 4">
    <name type="scientific">Medicago truncatula</name>
    <name type="common">Barrel medic</name>
    <name type="synonym">Medicago tribuloides</name>
    <dbReference type="NCBI Taxonomy" id="3880"/>
    <lineage>
        <taxon>Eukaryota</taxon>
        <taxon>Viridiplantae</taxon>
        <taxon>Streptophyta</taxon>
        <taxon>Embryophyta</taxon>
        <taxon>Tracheophyta</taxon>
        <taxon>Spermatophyta</taxon>
        <taxon>Magnoliopsida</taxon>
        <taxon>eudicotyledons</taxon>
        <taxon>Gunneridae</taxon>
        <taxon>Pentapetalae</taxon>
        <taxon>rosids</taxon>
        <taxon>fabids</taxon>
        <taxon>Fabales</taxon>
        <taxon>Fabaceae</taxon>
        <taxon>Papilionoideae</taxon>
        <taxon>50 kb inversion clade</taxon>
        <taxon>NPAAA clade</taxon>
        <taxon>Hologalegina</taxon>
        <taxon>IRL clade</taxon>
        <taxon>Trifolieae</taxon>
        <taxon>Medicago</taxon>
    </lineage>
</organism>
<reference evidence="3" key="3">
    <citation type="submission" date="2015-04" db="UniProtKB">
        <authorList>
            <consortium name="EnsemblPlants"/>
        </authorList>
    </citation>
    <scope>IDENTIFICATION</scope>
    <source>
        <strain evidence="3">cv. Jemalong A17</strain>
    </source>
</reference>
<dbReference type="EMBL" id="PSQE01000005">
    <property type="protein sequence ID" value="RHN56783.1"/>
    <property type="molecule type" value="Genomic_DNA"/>
</dbReference>
<accession>A0A0C3XPX4</accession>
<sequence length="236" mass="27871">MGRSSSTASCQEFHLGMYGHILTPIIFTSRTLVILKLQNLKIVADNLCFDLPSLKTLVLEREYFKNQKNDFVKLLNACPILEDLHTYYPRLRIMKRKDNNEVQEFKSLFLSKLVRAYIHSMDVPFDAINNVEYLCIIQDEEERSYGMNIEEHSFEIKIEEASFKDIPVFQNLICIELWFFSVFRGWDGIVELLRHCPKLQIFFIRKWNTSLSKEWNCPISTLECVSSPQVMYYFPL</sequence>
<reference evidence="5" key="4">
    <citation type="journal article" date="2018" name="Nat. Plants">
        <title>Whole-genome landscape of Medicago truncatula symbiotic genes.</title>
        <authorList>
            <person name="Pecrix Y."/>
            <person name="Staton S.E."/>
            <person name="Sallet E."/>
            <person name="Lelandais-Briere C."/>
            <person name="Moreau S."/>
            <person name="Carrere S."/>
            <person name="Blein T."/>
            <person name="Jardinaud M.F."/>
            <person name="Latrasse D."/>
            <person name="Zouine M."/>
            <person name="Zahm M."/>
            <person name="Kreplak J."/>
            <person name="Mayjonade B."/>
            <person name="Satge C."/>
            <person name="Perez M."/>
            <person name="Cauet S."/>
            <person name="Marande W."/>
            <person name="Chantry-Darmon C."/>
            <person name="Lopez-Roques C."/>
            <person name="Bouchez O."/>
            <person name="Berard A."/>
            <person name="Debelle F."/>
            <person name="Munos S."/>
            <person name="Bendahmane A."/>
            <person name="Berges H."/>
            <person name="Niebel A."/>
            <person name="Buitink J."/>
            <person name="Frugier F."/>
            <person name="Benhamed M."/>
            <person name="Crespi M."/>
            <person name="Gouzy J."/>
            <person name="Gamas P."/>
        </authorList>
    </citation>
    <scope>NUCLEOTIDE SEQUENCE [LARGE SCALE GENOMIC DNA]</scope>
    <source>
        <strain evidence="5">cv. Jemalong A17</strain>
    </source>
</reference>
<dbReference type="EMBL" id="CM001221">
    <property type="protein sequence ID" value="AES99061.2"/>
    <property type="molecule type" value="Genomic_DNA"/>
</dbReference>
<reference evidence="2" key="5">
    <citation type="journal article" date="2018" name="Nat. Plants">
        <title>Whole-genome landscape of Medicago truncatula symbiotic genes.</title>
        <authorList>
            <person name="Pecrix Y."/>
            <person name="Gamas P."/>
            <person name="Carrere S."/>
        </authorList>
    </citation>
    <scope>NUCLEOTIDE SEQUENCE</scope>
    <source>
        <tissue evidence="2">Leaves</tissue>
    </source>
</reference>
<evidence type="ECO:0000313" key="1">
    <source>
        <dbReference type="EMBL" id="AES99061.2"/>
    </source>
</evidence>
<dbReference type="PANTHER" id="PTHR31900:SF34">
    <property type="entry name" value="EMB|CAB62440.1-RELATED"/>
    <property type="match status" value="1"/>
</dbReference>
<name>G7K5Y0_MEDTR</name>
<reference evidence="1 4" key="2">
    <citation type="journal article" date="2014" name="BMC Genomics">
        <title>An improved genome release (version Mt4.0) for the model legume Medicago truncatula.</title>
        <authorList>
            <person name="Tang H."/>
            <person name="Krishnakumar V."/>
            <person name="Bidwell S."/>
            <person name="Rosen B."/>
            <person name="Chan A."/>
            <person name="Zhou S."/>
            <person name="Gentzbittel L."/>
            <person name="Childs K.L."/>
            <person name="Yandell M."/>
            <person name="Gundlach H."/>
            <person name="Mayer K.F."/>
            <person name="Schwartz D.C."/>
            <person name="Town C.D."/>
        </authorList>
    </citation>
    <scope>GENOME REANNOTATION</scope>
    <source>
        <strain evidence="3 4">cv. Jemalong A17</strain>
    </source>
</reference>
<reference evidence="1 4" key="1">
    <citation type="journal article" date="2011" name="Nature">
        <title>The Medicago genome provides insight into the evolution of rhizobial symbioses.</title>
        <authorList>
            <person name="Young N.D."/>
            <person name="Debelle F."/>
            <person name="Oldroyd G.E."/>
            <person name="Geurts R."/>
            <person name="Cannon S.B."/>
            <person name="Udvardi M.K."/>
            <person name="Benedito V.A."/>
            <person name="Mayer K.F."/>
            <person name="Gouzy J."/>
            <person name="Schoof H."/>
            <person name="Van de Peer Y."/>
            <person name="Proost S."/>
            <person name="Cook D.R."/>
            <person name="Meyers B.C."/>
            <person name="Spannagl M."/>
            <person name="Cheung F."/>
            <person name="De Mita S."/>
            <person name="Krishnakumar V."/>
            <person name="Gundlach H."/>
            <person name="Zhou S."/>
            <person name="Mudge J."/>
            <person name="Bharti A.K."/>
            <person name="Murray J.D."/>
            <person name="Naoumkina M.A."/>
            <person name="Rosen B."/>
            <person name="Silverstein K.A."/>
            <person name="Tang H."/>
            <person name="Rombauts S."/>
            <person name="Zhao P.X."/>
            <person name="Zhou P."/>
            <person name="Barbe V."/>
            <person name="Bardou P."/>
            <person name="Bechner M."/>
            <person name="Bellec A."/>
            <person name="Berger A."/>
            <person name="Berges H."/>
            <person name="Bidwell S."/>
            <person name="Bisseling T."/>
            <person name="Choisne N."/>
            <person name="Couloux A."/>
            <person name="Denny R."/>
            <person name="Deshpande S."/>
            <person name="Dai X."/>
            <person name="Doyle J.J."/>
            <person name="Dudez A.M."/>
            <person name="Farmer A.D."/>
            <person name="Fouteau S."/>
            <person name="Franken C."/>
            <person name="Gibelin C."/>
            <person name="Gish J."/>
            <person name="Goldstein S."/>
            <person name="Gonzalez A.J."/>
            <person name="Green P.J."/>
            <person name="Hallab A."/>
            <person name="Hartog M."/>
            <person name="Hua A."/>
            <person name="Humphray S.J."/>
            <person name="Jeong D.H."/>
            <person name="Jing Y."/>
            <person name="Jocker A."/>
            <person name="Kenton S.M."/>
            <person name="Kim D.J."/>
            <person name="Klee K."/>
            <person name="Lai H."/>
            <person name="Lang C."/>
            <person name="Lin S."/>
            <person name="Macmil S.L."/>
            <person name="Magdelenat G."/>
            <person name="Matthews L."/>
            <person name="McCorrison J."/>
            <person name="Monaghan E.L."/>
            <person name="Mun J.H."/>
            <person name="Najar F.Z."/>
            <person name="Nicholson C."/>
            <person name="Noirot C."/>
            <person name="O'Bleness M."/>
            <person name="Paule C.R."/>
            <person name="Poulain J."/>
            <person name="Prion F."/>
            <person name="Qin B."/>
            <person name="Qu C."/>
            <person name="Retzel E.F."/>
            <person name="Riddle C."/>
            <person name="Sallet E."/>
            <person name="Samain S."/>
            <person name="Samson N."/>
            <person name="Sanders I."/>
            <person name="Saurat O."/>
            <person name="Scarpelli C."/>
            <person name="Schiex T."/>
            <person name="Segurens B."/>
            <person name="Severin A.J."/>
            <person name="Sherrier D.J."/>
            <person name="Shi R."/>
            <person name="Sims S."/>
            <person name="Singer S.R."/>
            <person name="Sinharoy S."/>
            <person name="Sterck L."/>
            <person name="Viollet A."/>
            <person name="Wang B.B."/>
            <person name="Wang K."/>
            <person name="Wang M."/>
            <person name="Wang X."/>
            <person name="Warfsmann J."/>
            <person name="Weissenbach J."/>
            <person name="White D.D."/>
            <person name="White J.D."/>
            <person name="Wiley G.B."/>
            <person name="Wincker P."/>
            <person name="Xing Y."/>
            <person name="Yang L."/>
            <person name="Yao Z."/>
            <person name="Ying F."/>
            <person name="Zhai J."/>
            <person name="Zhou L."/>
            <person name="Zuber A."/>
            <person name="Denarie J."/>
            <person name="Dixon R.A."/>
            <person name="May G.D."/>
            <person name="Schwartz D.C."/>
            <person name="Rogers J."/>
            <person name="Quetier F."/>
            <person name="Town C.D."/>
            <person name="Roe B.A."/>
        </authorList>
    </citation>
    <scope>NUCLEOTIDE SEQUENCE [LARGE SCALE GENOMIC DNA]</scope>
    <source>
        <strain evidence="1">A17</strain>
        <strain evidence="3 4">cv. Jemalong A17</strain>
    </source>
</reference>
<dbReference type="Proteomes" id="UP000002051">
    <property type="component" value="Chromosome 5"/>
</dbReference>
<evidence type="ECO:0000313" key="2">
    <source>
        <dbReference type="EMBL" id="RHN56783.1"/>
    </source>
</evidence>
<dbReference type="HOGENOM" id="CLU_1176946_0_0_1"/>